<accession>A0ABR3SI74</accession>
<evidence type="ECO:0008006" key="3">
    <source>
        <dbReference type="Google" id="ProtNLM"/>
    </source>
</evidence>
<dbReference type="PANTHER" id="PTHR41252">
    <property type="entry name" value="BLR2505 PROTEIN"/>
    <property type="match status" value="1"/>
</dbReference>
<dbReference type="PANTHER" id="PTHR41252:SF1">
    <property type="entry name" value="BLR2505 PROTEIN"/>
    <property type="match status" value="1"/>
</dbReference>
<dbReference type="SUPFAM" id="SSF54427">
    <property type="entry name" value="NTF2-like"/>
    <property type="match status" value="1"/>
</dbReference>
<dbReference type="Gene3D" id="3.10.450.50">
    <property type="match status" value="1"/>
</dbReference>
<sequence length="151" mass="16517">MPSAEQVAAIFKPFADGNMGTFFDSIDDDVLWTVKGMQAAKYEDSCTNLPTGTFCPIANTYHSKKAFQDGTKPLTSTWATPLKLVVRNIISDGQNQAAIELEAVDTVCKNGLKFTNFYTWICTFGENGKIVKINAYMDTELVSKAIATNPA</sequence>
<proteinExistence type="predicted"/>
<dbReference type="InterPro" id="IPR032710">
    <property type="entry name" value="NTF2-like_dom_sf"/>
</dbReference>
<reference evidence="1 2" key="1">
    <citation type="submission" date="2024-02" db="EMBL/GenBank/DDBJ databases">
        <title>De novo assembly and annotation of 12 fungi associated with fruit tree decline syndrome in Ontario, Canada.</title>
        <authorList>
            <person name="Sulman M."/>
            <person name="Ellouze W."/>
            <person name="Ilyukhin E."/>
        </authorList>
    </citation>
    <scope>NUCLEOTIDE SEQUENCE [LARGE SCALE GENOMIC DNA]</scope>
    <source>
        <strain evidence="1 2">M1-105</strain>
    </source>
</reference>
<organism evidence="1 2">
    <name type="scientific">Neofusicoccum ribis</name>
    <dbReference type="NCBI Taxonomy" id="45134"/>
    <lineage>
        <taxon>Eukaryota</taxon>
        <taxon>Fungi</taxon>
        <taxon>Dikarya</taxon>
        <taxon>Ascomycota</taxon>
        <taxon>Pezizomycotina</taxon>
        <taxon>Dothideomycetes</taxon>
        <taxon>Dothideomycetes incertae sedis</taxon>
        <taxon>Botryosphaeriales</taxon>
        <taxon>Botryosphaeriaceae</taxon>
        <taxon>Neofusicoccum</taxon>
    </lineage>
</organism>
<name>A0ABR3SI74_9PEZI</name>
<evidence type="ECO:0000313" key="1">
    <source>
        <dbReference type="EMBL" id="KAL1621647.1"/>
    </source>
</evidence>
<dbReference type="EMBL" id="JAJVDC020000148">
    <property type="protein sequence ID" value="KAL1621647.1"/>
    <property type="molecule type" value="Genomic_DNA"/>
</dbReference>
<evidence type="ECO:0000313" key="2">
    <source>
        <dbReference type="Proteomes" id="UP001521116"/>
    </source>
</evidence>
<keyword evidence="2" id="KW-1185">Reference proteome</keyword>
<protein>
    <recommendedName>
        <fullName evidence="3">SnoaL-like domain-containing protein</fullName>
    </recommendedName>
</protein>
<gene>
    <name evidence="1" type="ORF">SLS56_009117</name>
</gene>
<comment type="caution">
    <text evidence="1">The sequence shown here is derived from an EMBL/GenBank/DDBJ whole genome shotgun (WGS) entry which is preliminary data.</text>
</comment>
<dbReference type="Proteomes" id="UP001521116">
    <property type="component" value="Unassembled WGS sequence"/>
</dbReference>